<feature type="transmembrane region" description="Helical" evidence="7">
    <location>
        <begin position="740"/>
        <end position="761"/>
    </location>
</feature>
<proteinExistence type="inferred from homology"/>
<evidence type="ECO:0000313" key="9">
    <source>
        <dbReference type="EMBL" id="VWX33783.1"/>
    </source>
</evidence>
<feature type="transmembrane region" description="Helical" evidence="7">
    <location>
        <begin position="773"/>
        <end position="794"/>
    </location>
</feature>
<evidence type="ECO:0000256" key="5">
    <source>
        <dbReference type="ARBA" id="ARBA00022989"/>
    </source>
</evidence>
<dbReference type="RefSeq" id="WP_029332516.1">
    <property type="nucleotide sequence ID" value="NZ_LR732308.1"/>
</dbReference>
<reference evidence="9 10" key="1">
    <citation type="submission" date="2019-10" db="EMBL/GenBank/DDBJ databases">
        <authorList>
            <person name="Karimi E."/>
        </authorList>
    </citation>
    <scope>NUCLEOTIDE SEQUENCE [LARGE SCALE GENOMIC DNA]</scope>
    <source>
        <strain evidence="9">Exiguobacterium sp. 9Y</strain>
    </source>
</reference>
<dbReference type="EMBL" id="CABWKQ010000005">
    <property type="protein sequence ID" value="VWX33783.1"/>
    <property type="molecule type" value="Genomic_DNA"/>
</dbReference>
<sequence>MRQIVKWRWPIVIVLLIATVGLFLAAPNLSKQAEDAGAIQLASDADSQRAADILQAAGASEETISLVIPLKDKVSASDRTDIGQIVTDLEKLDKPVTGVLNPFESEETEGQLVSKDKKTVLVPITVDGSQEEITALAEKIRADVLPNDRTIYLTGESLINADVNKSSQEGLKRTELITVGLIFGLLLIVFRSIVTPFVPLLAVGVTYLMSQSFVAFFVDWFGFPVSNFTQIFLVAILFGIGTDYCILLLSRYKEELTAGHDVETAIVNTYKTAGRTLLISGIAVLVGFSAIGFADFPIFKSSVAVAVGIAVLLLVLFTLVPFFMATLKEKLFWPSKSAASHRDSKLWARYGGLSIRRPLLAMAIVAVITVPTLFTYDDDLSFNTVDEIGEKYETVKGLNAISDGFGAGESLPVNVILKDDKDIVTEETLPYAEQLSRELVKLDGVKSVRSISRPTGEVIPDLYVDRQLAQIADGVKDANAGLGEVSQGLEEVEKNLQSISGQLPAGDEATAGATQLQQAADGLGQINQQLGAVGQGLQTTQNIPQAVGTLSALSEQLTQIETGIAQAATGIEQQGAQAGQLGGGLTQLADGVGSANDGLQKIEDGLTDVADILTEMGDSKTIRGTGMFIPKETLTNKEFEPVIERYAIDDETGLKFEVILNDDPYSPKAIETVAAIKKTTASTLKDTPLEEAKVAYGGISSINSDLNDTSKADFSRTVAIMIVSLFIVLAIMFRSFIMPLFMIGSLLLTYYTSVSIAELIFVNGLGYDGISWAVPFFGFVMLVALGIDYSIFLLDRFREETINGLETKEAMYISMKKMGSVIITAAIILAGTFGAMMPSGVLSLVQIATIVITGLLLYGLIVLPLLIPAITVSFGSGVWWPFRQKENKK</sequence>
<dbReference type="PANTHER" id="PTHR33406">
    <property type="entry name" value="MEMBRANE PROTEIN MJ1562-RELATED"/>
    <property type="match status" value="1"/>
</dbReference>
<feature type="domain" description="Membrane transport protein MMPL" evidence="8">
    <location>
        <begin position="43"/>
        <end position="359"/>
    </location>
</feature>
<keyword evidence="10" id="KW-1185">Reference proteome</keyword>
<dbReference type="Proteomes" id="UP000439752">
    <property type="component" value="Unassembled WGS sequence"/>
</dbReference>
<feature type="transmembrane region" description="Helical" evidence="7">
    <location>
        <begin position="305"/>
        <end position="327"/>
    </location>
</feature>
<evidence type="ECO:0000256" key="1">
    <source>
        <dbReference type="ARBA" id="ARBA00004651"/>
    </source>
</evidence>
<dbReference type="Pfam" id="PF03176">
    <property type="entry name" value="MMPL"/>
    <property type="match status" value="2"/>
</dbReference>
<dbReference type="AlphaFoldDB" id="A0A653I472"/>
<feature type="transmembrane region" description="Helical" evidence="7">
    <location>
        <begin position="714"/>
        <end position="733"/>
    </location>
</feature>
<evidence type="ECO:0000313" key="10">
    <source>
        <dbReference type="Proteomes" id="UP000439752"/>
    </source>
</evidence>
<keyword evidence="4 7" id="KW-0812">Transmembrane</keyword>
<dbReference type="GO" id="GO:0005886">
    <property type="term" value="C:plasma membrane"/>
    <property type="evidence" value="ECO:0007669"/>
    <property type="project" value="UniProtKB-SubCell"/>
</dbReference>
<evidence type="ECO:0000259" key="8">
    <source>
        <dbReference type="Pfam" id="PF03176"/>
    </source>
</evidence>
<evidence type="ECO:0000256" key="3">
    <source>
        <dbReference type="ARBA" id="ARBA00022475"/>
    </source>
</evidence>
<evidence type="ECO:0000256" key="4">
    <source>
        <dbReference type="ARBA" id="ARBA00022692"/>
    </source>
</evidence>
<feature type="transmembrane region" description="Helical" evidence="7">
    <location>
        <begin position="359"/>
        <end position="376"/>
    </location>
</feature>
<comment type="subcellular location">
    <subcellularLocation>
        <location evidence="1">Cell membrane</location>
        <topology evidence="1">Multi-pass membrane protein</topology>
    </subcellularLocation>
</comment>
<feature type="transmembrane region" description="Helical" evidence="7">
    <location>
        <begin position="847"/>
        <end position="880"/>
    </location>
</feature>
<feature type="domain" description="Membrane transport protein MMPL" evidence="8">
    <location>
        <begin position="563"/>
        <end position="883"/>
    </location>
</feature>
<accession>A0A653I472</accession>
<keyword evidence="3" id="KW-1003">Cell membrane</keyword>
<gene>
    <name evidence="9" type="primary">ydgH</name>
    <name evidence="9" type="ORF">EXIGUO9Y_130080</name>
</gene>
<dbReference type="InterPro" id="IPR050545">
    <property type="entry name" value="Mycobact_MmpL"/>
</dbReference>
<keyword evidence="6 7" id="KW-0472">Membrane</keyword>
<evidence type="ECO:0000256" key="6">
    <source>
        <dbReference type="ARBA" id="ARBA00023136"/>
    </source>
</evidence>
<name>A0A653I472_9BACL</name>
<dbReference type="PANTHER" id="PTHR33406:SF6">
    <property type="entry name" value="MEMBRANE PROTEIN YDGH-RELATED"/>
    <property type="match status" value="1"/>
</dbReference>
<organism evidence="9 10">
    <name type="scientific">Exiguobacterium oxidotolerans</name>
    <dbReference type="NCBI Taxonomy" id="223958"/>
    <lineage>
        <taxon>Bacteria</taxon>
        <taxon>Bacillati</taxon>
        <taxon>Bacillota</taxon>
        <taxon>Bacilli</taxon>
        <taxon>Bacillales</taxon>
        <taxon>Bacillales Family XII. Incertae Sedis</taxon>
        <taxon>Exiguobacterium</taxon>
    </lineage>
</organism>
<comment type="similarity">
    <text evidence="2">Belongs to the resistance-nodulation-cell division (RND) (TC 2.A.6) family. MmpL subfamily.</text>
</comment>
<feature type="transmembrane region" description="Helical" evidence="7">
    <location>
        <begin position="176"/>
        <end position="194"/>
    </location>
</feature>
<keyword evidence="5 7" id="KW-1133">Transmembrane helix</keyword>
<feature type="transmembrane region" description="Helical" evidence="7">
    <location>
        <begin position="201"/>
        <end position="222"/>
    </location>
</feature>
<feature type="transmembrane region" description="Helical" evidence="7">
    <location>
        <begin position="228"/>
        <end position="249"/>
    </location>
</feature>
<dbReference type="Gene3D" id="1.20.1640.10">
    <property type="entry name" value="Multidrug efflux transporter AcrB transmembrane domain"/>
    <property type="match status" value="2"/>
</dbReference>
<dbReference type="InterPro" id="IPR004869">
    <property type="entry name" value="MMPL_dom"/>
</dbReference>
<feature type="transmembrane region" description="Helical" evidence="7">
    <location>
        <begin position="821"/>
        <end position="841"/>
    </location>
</feature>
<evidence type="ECO:0000256" key="2">
    <source>
        <dbReference type="ARBA" id="ARBA00010157"/>
    </source>
</evidence>
<feature type="transmembrane region" description="Helical" evidence="7">
    <location>
        <begin position="277"/>
        <end position="299"/>
    </location>
</feature>
<evidence type="ECO:0000256" key="7">
    <source>
        <dbReference type="SAM" id="Phobius"/>
    </source>
</evidence>
<dbReference type="SUPFAM" id="SSF82866">
    <property type="entry name" value="Multidrug efflux transporter AcrB transmembrane domain"/>
    <property type="match status" value="2"/>
</dbReference>
<protein>
    <submittedName>
        <fullName evidence="9">Putative membrane component</fullName>
    </submittedName>
</protein>